<feature type="repeat" description="WD" evidence="7">
    <location>
        <begin position="405"/>
        <end position="446"/>
    </location>
</feature>
<dbReference type="OMA" id="AWEPYHR"/>
<keyword evidence="3" id="KW-0677">Repeat</keyword>
<dbReference type="GeneID" id="13391483"/>
<dbReference type="PANTHER" id="PTHR19848:SF0">
    <property type="entry name" value="NOTCHLESS PROTEIN HOMOLOG 1"/>
    <property type="match status" value="1"/>
</dbReference>
<dbReference type="EMBL" id="CP029523">
    <property type="protein sequence ID" value="AYU79320.1"/>
    <property type="molecule type" value="Genomic_DNA"/>
</dbReference>
<dbReference type="Pfam" id="PF00400">
    <property type="entry name" value="WD40"/>
    <property type="match status" value="7"/>
</dbReference>
<reference evidence="10 14" key="4">
    <citation type="journal article" date="2018" name="Sci. Rep.">
        <title>A complete Leishmania donovani reference genome identifies novel genetic variations associated with virulence.</title>
        <authorList>
            <person name="Lypaczewski P."/>
            <person name="Hoshizaki J."/>
            <person name="Zhang W.-W."/>
            <person name="McCall L.-I."/>
            <person name="Torcivia-Rodriguez J."/>
            <person name="Simonyan V."/>
            <person name="Kaur A."/>
            <person name="Dewar K."/>
            <person name="Matlashewski G."/>
        </authorList>
    </citation>
    <scope>NUCLEOTIDE SEQUENCE [LARGE SCALE GENOMIC DNA]</scope>
    <source>
        <strain evidence="10 14">LdCL</strain>
    </source>
</reference>
<dbReference type="InterPro" id="IPR015943">
    <property type="entry name" value="WD40/YVTN_repeat-like_dom_sf"/>
</dbReference>
<dbReference type="EMBL" id="RHLC01000020">
    <property type="protein sequence ID" value="TPP52354.1"/>
    <property type="molecule type" value="Genomic_DNA"/>
</dbReference>
<dbReference type="VEuPathDB" id="TriTrypDB:LdBPK_242350.1"/>
<feature type="domain" description="NLE" evidence="9">
    <location>
        <begin position="29"/>
        <end position="91"/>
    </location>
</feature>
<evidence type="ECO:0000256" key="3">
    <source>
        <dbReference type="ARBA" id="ARBA00022737"/>
    </source>
</evidence>
<dbReference type="InterPro" id="IPR019775">
    <property type="entry name" value="WD40_repeat_CS"/>
</dbReference>
<evidence type="ECO:0000259" key="9">
    <source>
        <dbReference type="Pfam" id="PF08154"/>
    </source>
</evidence>
<evidence type="ECO:0000256" key="6">
    <source>
        <dbReference type="ARBA" id="ARBA00023274"/>
    </source>
</evidence>
<dbReference type="SUPFAM" id="SSF50978">
    <property type="entry name" value="WD40 repeat-like"/>
    <property type="match status" value="1"/>
</dbReference>
<evidence type="ECO:0000313" key="10">
    <source>
        <dbReference type="EMBL" id="AYU79320.1"/>
    </source>
</evidence>
<reference evidence="13" key="3">
    <citation type="submission" date="2011-02" db="EMBL/GenBank/DDBJ databases">
        <title>Whole genome sequencing of Leishmania donovani clinical lines reveals dynamic variation related to drug resistance.</title>
        <authorList>
            <person name="Downing T."/>
            <person name="Imamura H."/>
            <person name="Sanders M."/>
            <person name="Decuypere S."/>
            <person name="Hertz-Fowler C."/>
            <person name="Clark T.G."/>
            <person name="Rijal S."/>
            <person name="Sundar S."/>
            <person name="Quail M.A."/>
            <person name="De Doncker S."/>
            <person name="Maes I."/>
            <person name="Vanaerschot M."/>
            <person name="Stark O."/>
            <person name="Schonian G."/>
            <person name="Dujardin J.C."/>
            <person name="Berriman M."/>
        </authorList>
    </citation>
    <scope>NUCLEOTIDE SEQUENCE [LARGE SCALE GENOMIC DNA]</scope>
    <source>
        <strain evidence="13">BPK282A1</strain>
    </source>
</reference>
<reference evidence="12" key="6">
    <citation type="submission" date="2019-02" db="EMBL/GenBank/DDBJ databases">
        <title>FDA dAtabase for Regulatory Grade micrObial Sequences (FDA-ARGOS): Supporting development and validation of Infectious Disease Dx tests.</title>
        <authorList>
            <person name="Duncan R."/>
            <person name="Fisher C."/>
            <person name="Tallon L.J."/>
            <person name="Sadzewicz L."/>
            <person name="Sengamalay N."/>
            <person name="Ott S."/>
            <person name="Godinez A."/>
            <person name="Nagaraj S."/>
            <person name="Nadendla S."/>
            <person name="Sichtig H."/>
        </authorList>
    </citation>
    <scope>NUCLEOTIDE SEQUENCE</scope>
    <source>
        <strain evidence="12">FDAARGOS_361</strain>
    </source>
</reference>
<keyword evidence="4" id="KW-0689">Ribosomal protein</keyword>
<dbReference type="PRINTS" id="PR00320">
    <property type="entry name" value="GPROTEINBRPT"/>
</dbReference>
<dbReference type="OrthoDB" id="10267436at2759"/>
<feature type="repeat" description="WD" evidence="7">
    <location>
        <begin position="489"/>
        <end position="522"/>
    </location>
</feature>
<feature type="repeat" description="WD" evidence="7">
    <location>
        <begin position="283"/>
        <end position="314"/>
    </location>
</feature>
<name>A0A3Q8IGC4_LEIDO</name>
<dbReference type="AlphaFoldDB" id="A0A3Q8IGC4"/>
<dbReference type="PROSITE" id="PS00678">
    <property type="entry name" value="WD_REPEATS_1"/>
    <property type="match status" value="2"/>
</dbReference>
<evidence type="ECO:0000313" key="11">
    <source>
        <dbReference type="EMBL" id="CBZ34622.1"/>
    </source>
</evidence>
<dbReference type="SMART" id="SM00320">
    <property type="entry name" value="WD40"/>
    <property type="match status" value="8"/>
</dbReference>
<dbReference type="PROSITE" id="PS50082">
    <property type="entry name" value="WD_REPEATS_2"/>
    <property type="match status" value="7"/>
</dbReference>
<dbReference type="Proteomes" id="UP000008980">
    <property type="component" value="Chromosome 24"/>
</dbReference>
<accession>A0A3Q8IGC4</accession>
<dbReference type="GO" id="GO:0000027">
    <property type="term" value="P:ribosomal large subunit assembly"/>
    <property type="evidence" value="ECO:0007669"/>
    <property type="project" value="TreeGrafter"/>
</dbReference>
<sequence length="522" mass="58752">MPVRKKQKRDVVREVELHSDEDGGTAPKIMVRLLDEHGTPSGTQILLPASATPKQLDELLSSLLQDEEAKTIPYAFFIDGEQINRSVQDILFRRQKHDYVARMLKEGRRVRPQDVEKLEFVAPEETVVEIMYKPQAVFRVRPVTRCAGTLDGHSEAVLVVSFSPDSQVLATGGGDKEIRIWDMNTLTPVEELKAHTSWVQVLSWSPDGRYLVSGSKDGILANWTHNGGYGDFRCKKHKAHTQYVSHVSWEPLHRNPQCDRFVSASKDASLKIWNMATGLERSLSGHQSCVTCVKWGGEDRIYSSSQDRTVIVWDAGTGSPWCVLRGHAHWVNFLALSTDLVTRTGVFDHEDRKFSAREDMCAHARKRYDAVVTRFGGSERLVSCSDDNTMFLWNPQQSVTPVARMTGHQGVVFHIQFSPDGTMLASCSADKSVKLWNAEDGRFITTFRGHVAAVYHVSWSLDSRMLVSGSKDTTVKLWSVAKRELVEDMSGHSDEIYATDWSPDGQKVATGSKDKRVRIWVH</sequence>
<dbReference type="InterPro" id="IPR012972">
    <property type="entry name" value="NLE"/>
</dbReference>
<evidence type="ECO:0000256" key="2">
    <source>
        <dbReference type="ARBA" id="ARBA00022574"/>
    </source>
</evidence>
<dbReference type="CDD" id="cd00200">
    <property type="entry name" value="WD40"/>
    <property type="match status" value="1"/>
</dbReference>
<feature type="repeat" description="WD" evidence="7">
    <location>
        <begin position="447"/>
        <end position="488"/>
    </location>
</feature>
<organism evidence="10 14">
    <name type="scientific">Leishmania donovani</name>
    <dbReference type="NCBI Taxonomy" id="5661"/>
    <lineage>
        <taxon>Eukaryota</taxon>
        <taxon>Discoba</taxon>
        <taxon>Euglenozoa</taxon>
        <taxon>Kinetoplastea</taxon>
        <taxon>Metakinetoplastina</taxon>
        <taxon>Trypanosomatida</taxon>
        <taxon>Trypanosomatidae</taxon>
        <taxon>Leishmaniinae</taxon>
        <taxon>Leishmania</taxon>
    </lineage>
</organism>
<dbReference type="GO" id="GO:0005730">
    <property type="term" value="C:nucleolus"/>
    <property type="evidence" value="ECO:0007669"/>
    <property type="project" value="UniProtKB-SubCell"/>
</dbReference>
<evidence type="ECO:0000313" key="15">
    <source>
        <dbReference type="Proteomes" id="UP000318447"/>
    </source>
</evidence>
<reference evidence="15" key="5">
    <citation type="submission" date="2019-02" db="EMBL/GenBank/DDBJ databases">
        <title>FDA dAtabase for Regulatory Grade micrObial Sequences (FDA-ARGOS): Supporting development and validation of Infectious Disease Dx tests.</title>
        <authorList>
            <person name="Duncan R."/>
            <person name="Fisher C."/>
            <person name="Tallon L."/>
            <person name="Sadzewicz L."/>
            <person name="Sengamalay N."/>
            <person name="Ott S."/>
            <person name="Godinez A."/>
            <person name="Nagaraj S."/>
            <person name="Vavikolanu K."/>
            <person name="Nadendla S."/>
            <person name="Aluvathingal J."/>
            <person name="Sichtig H."/>
        </authorList>
    </citation>
    <scope>NUCLEOTIDE SEQUENCE [LARGE SCALE GENOMIC DNA]</scope>
    <source>
        <strain evidence="15">FDAARGOS_361</strain>
    </source>
</reference>
<evidence type="ECO:0000313" key="14">
    <source>
        <dbReference type="Proteomes" id="UP000274082"/>
    </source>
</evidence>
<feature type="region of interest" description="Disordered" evidence="8">
    <location>
        <begin position="1"/>
        <end position="23"/>
    </location>
</feature>
<feature type="compositionally biased region" description="Basic and acidic residues" evidence="8">
    <location>
        <begin position="9"/>
        <end position="21"/>
    </location>
</feature>
<proteinExistence type="predicted"/>
<dbReference type="Proteomes" id="UP000274082">
    <property type="component" value="Chromosome 24"/>
</dbReference>
<accession>E9BH96</accession>
<evidence type="ECO:0000256" key="7">
    <source>
        <dbReference type="PROSITE-ProRule" id="PRU00221"/>
    </source>
</evidence>
<evidence type="ECO:0000313" key="13">
    <source>
        <dbReference type="Proteomes" id="UP000008980"/>
    </source>
</evidence>
<dbReference type="Pfam" id="PF08154">
    <property type="entry name" value="NLE"/>
    <property type="match status" value="1"/>
</dbReference>
<dbReference type="Proteomes" id="UP000318447">
    <property type="component" value="Unassembled WGS sequence"/>
</dbReference>
<dbReference type="PROSITE" id="PS50294">
    <property type="entry name" value="WD_REPEATS_REGION"/>
    <property type="match status" value="6"/>
</dbReference>
<keyword evidence="6" id="KW-0687">Ribonucleoprotein</keyword>
<dbReference type="GO" id="GO:1990904">
    <property type="term" value="C:ribonucleoprotein complex"/>
    <property type="evidence" value="ECO:0007669"/>
    <property type="project" value="UniProtKB-KW"/>
</dbReference>
<gene>
    <name evidence="12" type="ORF">CGC21_16745</name>
    <name evidence="11" type="ORF">LDBPK_242350</name>
    <name evidence="10" type="ORF">LdCL_240029100</name>
</gene>
<feature type="repeat" description="WD" evidence="7">
    <location>
        <begin position="237"/>
        <end position="283"/>
    </location>
</feature>
<feature type="repeat" description="WD" evidence="7">
    <location>
        <begin position="192"/>
        <end position="223"/>
    </location>
</feature>
<dbReference type="EMBL" id="FR799611">
    <property type="protein sequence ID" value="CBZ34622.1"/>
    <property type="molecule type" value="Genomic_DNA"/>
</dbReference>
<dbReference type="InterPro" id="IPR001680">
    <property type="entry name" value="WD40_rpt"/>
</dbReference>
<protein>
    <submittedName>
        <fullName evidence="11">Notchless homolog, putative</fullName>
    </submittedName>
    <submittedName>
        <fullName evidence="10">Notchless-like, putative</fullName>
    </submittedName>
    <submittedName>
        <fullName evidence="12">WD domain, G-beta repeat family protein</fullName>
    </submittedName>
</protein>
<keyword evidence="14" id="KW-1185">Reference proteome</keyword>
<dbReference type="KEGG" id="ldo:LDBPK_242350"/>
<reference evidence="11" key="2">
    <citation type="submission" date="2011-01" db="EMBL/GenBank/DDBJ databases">
        <authorList>
            <person name="Zhao B.P."/>
            <person name="Ren Z.A."/>
            <person name="Li C.D."/>
        </authorList>
    </citation>
    <scope>NUCLEOTIDE SEQUENCE</scope>
    <source>
        <strain evidence="11">BPK282A1</strain>
    </source>
</reference>
<comment type="subcellular location">
    <subcellularLocation>
        <location evidence="1">Nucleus</location>
        <location evidence="1">Nucleolus</location>
    </subcellularLocation>
</comment>
<evidence type="ECO:0000256" key="8">
    <source>
        <dbReference type="SAM" id="MobiDB-lite"/>
    </source>
</evidence>
<dbReference type="Gene3D" id="2.130.10.10">
    <property type="entry name" value="YVTN repeat-like/Quinoprotein amine dehydrogenase"/>
    <property type="match status" value="1"/>
</dbReference>
<evidence type="ECO:0000313" key="12">
    <source>
        <dbReference type="EMBL" id="TPP52354.1"/>
    </source>
</evidence>
<dbReference type="VEuPathDB" id="TriTrypDB:LdCL_240029100"/>
<feature type="repeat" description="WD" evidence="7">
    <location>
        <begin position="150"/>
        <end position="191"/>
    </location>
</feature>
<keyword evidence="5" id="KW-0539">Nucleus</keyword>
<evidence type="ECO:0000256" key="4">
    <source>
        <dbReference type="ARBA" id="ARBA00022980"/>
    </source>
</evidence>
<dbReference type="InterPro" id="IPR020472">
    <property type="entry name" value="WD40_PAC1"/>
</dbReference>
<dbReference type="PANTHER" id="PTHR19848">
    <property type="entry name" value="WD40 REPEAT PROTEIN"/>
    <property type="match status" value="1"/>
</dbReference>
<reference evidence="11 13" key="1">
    <citation type="journal article" date="2011" name="Genome Res.">
        <title>Whole genome sequencing of multiple Leishmania donovani clinical isolates provides insights into population structure and mechanisms of drug resistance.</title>
        <authorList>
            <person name="Downing T."/>
            <person name="Imamura H."/>
            <person name="Decuypere S."/>
            <person name="Clark T.G."/>
            <person name="Coombs G.H."/>
            <person name="Cotton J.A."/>
            <person name="Hilley J.D."/>
            <person name="de Doncker S."/>
            <person name="Maes I."/>
            <person name="Mottram J.C."/>
            <person name="Quail M.A."/>
            <person name="Rijal S."/>
            <person name="Sanders M."/>
            <person name="Schonian G."/>
            <person name="Stark O."/>
            <person name="Sundar S."/>
            <person name="Vanaerschot M."/>
            <person name="Hertz-Fowler C."/>
            <person name="Dujardin J.C."/>
            <person name="Berriman M."/>
        </authorList>
    </citation>
    <scope>NUCLEOTIDE SEQUENCE [LARGE SCALE GENOMIC DNA]</scope>
    <source>
        <strain evidence="11 13">BPK282A1</strain>
    </source>
</reference>
<dbReference type="VEuPathDB" id="TriTrypDB:LDHU3_24.2910"/>
<dbReference type="RefSeq" id="XP_003861323.1">
    <property type="nucleotide sequence ID" value="XM_003861275.1"/>
</dbReference>
<keyword evidence="2 7" id="KW-0853">WD repeat</keyword>
<dbReference type="InterPro" id="IPR036322">
    <property type="entry name" value="WD40_repeat_dom_sf"/>
</dbReference>
<evidence type="ECO:0000256" key="1">
    <source>
        <dbReference type="ARBA" id="ARBA00004604"/>
    </source>
</evidence>
<dbReference type="FunFam" id="2.130.10.10:FF:001088">
    <property type="entry name" value="Notchless homolog, putative"/>
    <property type="match status" value="1"/>
</dbReference>
<dbReference type="GO" id="GO:0005840">
    <property type="term" value="C:ribosome"/>
    <property type="evidence" value="ECO:0007669"/>
    <property type="project" value="UniProtKB-KW"/>
</dbReference>
<evidence type="ECO:0000256" key="5">
    <source>
        <dbReference type="ARBA" id="ARBA00023242"/>
    </source>
</evidence>